<dbReference type="InterPro" id="IPR029058">
    <property type="entry name" value="AB_hydrolase_fold"/>
</dbReference>
<dbReference type="Proteomes" id="UP000014672">
    <property type="component" value="Chromosome"/>
</dbReference>
<proteinExistence type="predicted"/>
<dbReference type="EMBL" id="CP005384">
    <property type="protein sequence ID" value="AGO17485.1"/>
    <property type="molecule type" value="Genomic_DNA"/>
</dbReference>
<dbReference type="SUPFAM" id="SSF53474">
    <property type="entry name" value="alpha/beta-Hydrolases"/>
    <property type="match status" value="1"/>
</dbReference>
<name>A0A806JEV5_GLAPU</name>
<dbReference type="Gene3D" id="3.40.50.1820">
    <property type="entry name" value="alpha/beta hydrolase"/>
    <property type="match status" value="1"/>
</dbReference>
<protein>
    <submittedName>
        <fullName evidence="1">Esterase of the alpha/beta hydrolase fold esterase</fullName>
    </submittedName>
</protein>
<dbReference type="InterPro" id="IPR010662">
    <property type="entry name" value="RBBP9/YdeN"/>
</dbReference>
<evidence type="ECO:0000313" key="2">
    <source>
        <dbReference type="Proteomes" id="UP000014672"/>
    </source>
</evidence>
<sequence length="185" mass="21127">MAKVYIVHGYTASADKHWFPWLEQELAKIGVECRRLNMPDSSNPNLDKWLKHLEDNVVIDEETIVVGHSLGCIAWLNFLARNFLRPKGAVFVSGFHQPLPNLPELTTFSNVYAVSPDCQPFKSYVVASLDDTVVPHQYSDDLAKHLKADYIRLPTGGHFLDREGWNKFELILELICKLKGYTEKN</sequence>
<organism evidence="1 2">
    <name type="scientific">Glaesserella parasuis ZJ0906</name>
    <dbReference type="NCBI Taxonomy" id="1322346"/>
    <lineage>
        <taxon>Bacteria</taxon>
        <taxon>Pseudomonadati</taxon>
        <taxon>Pseudomonadota</taxon>
        <taxon>Gammaproteobacteria</taxon>
        <taxon>Pasteurellales</taxon>
        <taxon>Pasteurellaceae</taxon>
        <taxon>Glaesserella</taxon>
    </lineage>
</organism>
<dbReference type="PANTHER" id="PTHR15394">
    <property type="entry name" value="SERINE HYDROLASE RBBP9"/>
    <property type="match status" value="1"/>
</dbReference>
<reference evidence="1 2" key="1">
    <citation type="journal article" date="2013" name="PLoS ONE">
        <title>Complete Genome Analysis of a Haemophilus parasuis Serovar 12 Strain from China.</title>
        <authorList>
            <person name="Li Y."/>
            <person name="Kwok A.H."/>
            <person name="Jiang J."/>
            <person name="Zou Y."/>
            <person name="Zheng F."/>
            <person name="Chen P."/>
            <person name="Hou C."/>
            <person name="Leung F.C."/>
            <person name="Jiang P."/>
        </authorList>
    </citation>
    <scope>NUCLEOTIDE SEQUENCE [LARGE SCALE GENOMIC DNA]</scope>
    <source>
        <strain evidence="1 2">ZJ0906</strain>
    </source>
</reference>
<evidence type="ECO:0000313" key="1">
    <source>
        <dbReference type="EMBL" id="AGO17485.1"/>
    </source>
</evidence>
<gene>
    <name evidence="1" type="ORF">K756_12040</name>
</gene>
<dbReference type="GO" id="GO:0016787">
    <property type="term" value="F:hydrolase activity"/>
    <property type="evidence" value="ECO:0007669"/>
    <property type="project" value="UniProtKB-KW"/>
</dbReference>
<dbReference type="Pfam" id="PF06821">
    <property type="entry name" value="Ser_hydrolase"/>
    <property type="match status" value="1"/>
</dbReference>
<keyword evidence="1" id="KW-0378">Hydrolase</keyword>
<accession>A0A806JEV5</accession>
<dbReference type="PANTHER" id="PTHR15394:SF3">
    <property type="entry name" value="SERINE HYDROLASE RBBP9"/>
    <property type="match status" value="1"/>
</dbReference>
<dbReference type="KEGG" id="hpaz:K756_12040"/>
<dbReference type="AlphaFoldDB" id="A0A806JEV5"/>